<evidence type="ECO:0000313" key="1">
    <source>
        <dbReference type="EMBL" id="MDT1064192.1"/>
    </source>
</evidence>
<dbReference type="Pfam" id="PF12599">
    <property type="entry name" value="DUF3768"/>
    <property type="match status" value="1"/>
</dbReference>
<proteinExistence type="predicted"/>
<name>A0ABU3EK87_9RHOB</name>
<dbReference type="Proteomes" id="UP001251085">
    <property type="component" value="Unassembled WGS sequence"/>
</dbReference>
<evidence type="ECO:0000313" key="2">
    <source>
        <dbReference type="Proteomes" id="UP001251085"/>
    </source>
</evidence>
<reference evidence="2" key="1">
    <citation type="submission" date="2023-07" db="EMBL/GenBank/DDBJ databases">
        <title>Characterization of two Paracoccaceae strains isolated from Phycosphere and proposal of Xinfangfangia lacusdiani sp. nov.</title>
        <authorList>
            <person name="Deng Y."/>
            <person name="Zhang Y.Q."/>
        </authorList>
    </citation>
    <scope>NUCLEOTIDE SEQUENCE [LARGE SCALE GENOMIC DNA]</scope>
    <source>
        <strain evidence="2">CPCC 101403</strain>
    </source>
</reference>
<sequence>MITNQTEAQPDLDPCCEDAAMGCSRHVCAACAHGFGATVQPSMCPQCQVTGDARDFPTASTVAIARQNDQFRRGMIAGMPEGMKGRMVFTHAIAAQGRSFETACILAVAQDGNFTESNDPFGERDFGTLDVMDRRIWWKLDLYDNDYSFGSPDGADLAVTARVLTILFPSDY</sequence>
<gene>
    <name evidence="1" type="ORF">RM190_20180</name>
</gene>
<keyword evidence="2" id="KW-1185">Reference proteome</keyword>
<organism evidence="1 2">
    <name type="scientific">Paracoccus broussonetiae</name>
    <dbReference type="NCBI Taxonomy" id="3075834"/>
    <lineage>
        <taxon>Bacteria</taxon>
        <taxon>Pseudomonadati</taxon>
        <taxon>Pseudomonadota</taxon>
        <taxon>Alphaproteobacteria</taxon>
        <taxon>Rhodobacterales</taxon>
        <taxon>Paracoccaceae</taxon>
        <taxon>Paracoccus</taxon>
    </lineage>
</organism>
<accession>A0ABU3EK87</accession>
<comment type="caution">
    <text evidence="1">The sequence shown here is derived from an EMBL/GenBank/DDBJ whole genome shotgun (WGS) entry which is preliminary data.</text>
</comment>
<protein>
    <submittedName>
        <fullName evidence="1">DUF3768 domain-containing protein</fullName>
    </submittedName>
</protein>
<dbReference type="InterPro" id="IPR022243">
    <property type="entry name" value="DUF3768"/>
</dbReference>
<dbReference type="EMBL" id="JAVRQI010000019">
    <property type="protein sequence ID" value="MDT1064192.1"/>
    <property type="molecule type" value="Genomic_DNA"/>
</dbReference>